<gene>
    <name evidence="4" type="ORF">BSZ36_04740</name>
</gene>
<dbReference type="RefSeq" id="WP_143536754.1">
    <property type="nucleotide sequence ID" value="NZ_MQWB01000001.1"/>
</dbReference>
<feature type="compositionally biased region" description="Low complexity" evidence="1">
    <location>
        <begin position="351"/>
        <end position="364"/>
    </location>
</feature>
<evidence type="ECO:0000256" key="1">
    <source>
        <dbReference type="SAM" id="MobiDB-lite"/>
    </source>
</evidence>
<dbReference type="InterPro" id="IPR052173">
    <property type="entry name" value="Beta-lactam_resp_regulator"/>
</dbReference>
<keyword evidence="2" id="KW-0812">Transmembrane</keyword>
<evidence type="ECO:0000256" key="2">
    <source>
        <dbReference type="SAM" id="Phobius"/>
    </source>
</evidence>
<dbReference type="AlphaFoldDB" id="A0A259TX60"/>
<evidence type="ECO:0000313" key="5">
    <source>
        <dbReference type="Proteomes" id="UP000216446"/>
    </source>
</evidence>
<dbReference type="OrthoDB" id="15218at2"/>
<feature type="non-terminal residue" evidence="4">
    <location>
        <position position="415"/>
    </location>
</feature>
<dbReference type="CDD" id="cd07341">
    <property type="entry name" value="M56_BlaR1_MecR1_like"/>
    <property type="match status" value="1"/>
</dbReference>
<keyword evidence="2" id="KW-0472">Membrane</keyword>
<feature type="transmembrane region" description="Helical" evidence="2">
    <location>
        <begin position="111"/>
        <end position="141"/>
    </location>
</feature>
<accession>A0A259TX60</accession>
<feature type="transmembrane region" description="Helical" evidence="2">
    <location>
        <begin position="15"/>
        <end position="37"/>
    </location>
</feature>
<feature type="transmembrane region" description="Helical" evidence="2">
    <location>
        <begin position="49"/>
        <end position="69"/>
    </location>
</feature>
<dbReference type="PANTHER" id="PTHR34978:SF3">
    <property type="entry name" value="SLR0241 PROTEIN"/>
    <property type="match status" value="1"/>
</dbReference>
<dbReference type="EMBL" id="MQWB01000001">
    <property type="protein sequence ID" value="OZC02343.1"/>
    <property type="molecule type" value="Genomic_DNA"/>
</dbReference>
<organism evidence="4 5">
    <name type="scientific">Rubricoccus marinus</name>
    <dbReference type="NCBI Taxonomy" id="716817"/>
    <lineage>
        <taxon>Bacteria</taxon>
        <taxon>Pseudomonadati</taxon>
        <taxon>Rhodothermota</taxon>
        <taxon>Rhodothermia</taxon>
        <taxon>Rhodothermales</taxon>
        <taxon>Rubricoccaceae</taxon>
        <taxon>Rubricoccus</taxon>
    </lineage>
</organism>
<protein>
    <recommendedName>
        <fullName evidence="3">Peptidase M56 domain-containing protein</fullName>
    </recommendedName>
</protein>
<feature type="region of interest" description="Disordered" evidence="1">
    <location>
        <begin position="339"/>
        <end position="386"/>
    </location>
</feature>
<keyword evidence="2" id="KW-1133">Transmembrane helix</keyword>
<feature type="domain" description="Peptidase M56" evidence="3">
    <location>
        <begin position="73"/>
        <end position="279"/>
    </location>
</feature>
<feature type="transmembrane region" description="Helical" evidence="2">
    <location>
        <begin position="310"/>
        <end position="330"/>
    </location>
</feature>
<evidence type="ECO:0000313" key="4">
    <source>
        <dbReference type="EMBL" id="OZC02343.1"/>
    </source>
</evidence>
<keyword evidence="5" id="KW-1185">Reference proteome</keyword>
<dbReference type="InParanoid" id="A0A259TX60"/>
<name>A0A259TX60_9BACT</name>
<dbReference type="PANTHER" id="PTHR34978">
    <property type="entry name" value="POSSIBLE SENSOR-TRANSDUCER PROTEIN BLAR"/>
    <property type="match status" value="1"/>
</dbReference>
<dbReference type="Pfam" id="PF05569">
    <property type="entry name" value="Peptidase_M56"/>
    <property type="match status" value="1"/>
</dbReference>
<evidence type="ECO:0000259" key="3">
    <source>
        <dbReference type="Pfam" id="PF05569"/>
    </source>
</evidence>
<dbReference type="Proteomes" id="UP000216446">
    <property type="component" value="Unassembled WGS sequence"/>
</dbReference>
<comment type="caution">
    <text evidence="4">The sequence shown here is derived from an EMBL/GenBank/DDBJ whole genome shotgun (WGS) entry which is preliminary data.</text>
</comment>
<proteinExistence type="predicted"/>
<sequence>MSSALTDLGTVALEAFWVPVFAWTVLALLVEVTLRALQPSARLGLATRGSLVALLPLSIVGPPLLARWVPSILPAEPVAPLASASREAIPDVLASVPSFSPEVMPAPATDWTALAVGSATLSAIVAGALALLILAGGLVWIARYRQRLQAATRPVRDEAEGLSRRMGVTRQVRVAVVDDAISPFTVGLWRPLVALPQDLDADARRLALAHEFAHVRDAHFGWAVGERLVRAAFVWHPLVHVLGRGLALDREREADAAVLRLWPERAAEYGQLLHALASRPSPRFCLGASSSPLLTRLHAMTRSTPERRRLARLVGAMLLVLPLLASAAVLPDAPLQAFTSQLQSPTPPSAPEAAPLAPEAAPEAPEAPEEPEVLPPPPPRATASADTLMRYMRQRQVWSRDGEMRIELELTSDAT</sequence>
<reference evidence="4 5" key="1">
    <citation type="submission" date="2016-11" db="EMBL/GenBank/DDBJ databases">
        <title>Study of marine rhodopsin-containing bacteria.</title>
        <authorList>
            <person name="Yoshizawa S."/>
            <person name="Kumagai Y."/>
            <person name="Kogure K."/>
        </authorList>
    </citation>
    <scope>NUCLEOTIDE SEQUENCE [LARGE SCALE GENOMIC DNA]</scope>
    <source>
        <strain evidence="4 5">SG-29</strain>
    </source>
</reference>
<dbReference type="InterPro" id="IPR008756">
    <property type="entry name" value="Peptidase_M56"/>
</dbReference>